<proteinExistence type="predicted"/>
<evidence type="ECO:0000256" key="1">
    <source>
        <dbReference type="SAM" id="MobiDB-lite"/>
    </source>
</evidence>
<reference evidence="2 3" key="1">
    <citation type="journal article" date="2019" name="Commun. Biol.">
        <title>The bagworm genome reveals a unique fibroin gene that provides high tensile strength.</title>
        <authorList>
            <person name="Kono N."/>
            <person name="Nakamura H."/>
            <person name="Ohtoshi R."/>
            <person name="Tomita M."/>
            <person name="Numata K."/>
            <person name="Arakawa K."/>
        </authorList>
    </citation>
    <scope>NUCLEOTIDE SEQUENCE [LARGE SCALE GENOMIC DNA]</scope>
</reference>
<dbReference type="EMBL" id="BGZK01000805">
    <property type="protein sequence ID" value="GBP61129.1"/>
    <property type="molecule type" value="Genomic_DNA"/>
</dbReference>
<dbReference type="Proteomes" id="UP000299102">
    <property type="component" value="Unassembled WGS sequence"/>
</dbReference>
<gene>
    <name evidence="2" type="ORF">EVAR_46780_1</name>
</gene>
<feature type="region of interest" description="Disordered" evidence="1">
    <location>
        <begin position="1"/>
        <end position="74"/>
    </location>
</feature>
<sequence length="74" mass="7628">MYLKVAQVDTDIQPAAPTTFTDSSASPDSPVTPVGRVSVTAAKQAISGTDSVKKSGDKPTAPPKDQIPITHLPP</sequence>
<feature type="compositionally biased region" description="Polar residues" evidence="1">
    <location>
        <begin position="16"/>
        <end position="29"/>
    </location>
</feature>
<organism evidence="2 3">
    <name type="scientific">Eumeta variegata</name>
    <name type="common">Bagworm moth</name>
    <name type="synonym">Eumeta japonica</name>
    <dbReference type="NCBI Taxonomy" id="151549"/>
    <lineage>
        <taxon>Eukaryota</taxon>
        <taxon>Metazoa</taxon>
        <taxon>Ecdysozoa</taxon>
        <taxon>Arthropoda</taxon>
        <taxon>Hexapoda</taxon>
        <taxon>Insecta</taxon>
        <taxon>Pterygota</taxon>
        <taxon>Neoptera</taxon>
        <taxon>Endopterygota</taxon>
        <taxon>Lepidoptera</taxon>
        <taxon>Glossata</taxon>
        <taxon>Ditrysia</taxon>
        <taxon>Tineoidea</taxon>
        <taxon>Psychidae</taxon>
        <taxon>Oiketicinae</taxon>
        <taxon>Eumeta</taxon>
    </lineage>
</organism>
<name>A0A4C1XFQ3_EUMVA</name>
<evidence type="ECO:0000313" key="2">
    <source>
        <dbReference type="EMBL" id="GBP61129.1"/>
    </source>
</evidence>
<accession>A0A4C1XFQ3</accession>
<evidence type="ECO:0000313" key="3">
    <source>
        <dbReference type="Proteomes" id="UP000299102"/>
    </source>
</evidence>
<keyword evidence="3" id="KW-1185">Reference proteome</keyword>
<dbReference type="AlphaFoldDB" id="A0A4C1XFQ3"/>
<comment type="caution">
    <text evidence="2">The sequence shown here is derived from an EMBL/GenBank/DDBJ whole genome shotgun (WGS) entry which is preliminary data.</text>
</comment>
<protein>
    <submittedName>
        <fullName evidence="2">Uncharacterized protein</fullName>
    </submittedName>
</protein>